<organism evidence="8 9">
    <name type="scientific">Cyberlindnera jadinii (strain ATCC 18201 / CBS 1600 / BCRC 20928 / JCM 3617 / NBRC 0987 / NRRL Y-1542)</name>
    <name type="common">Torula yeast</name>
    <name type="synonym">Candida utilis</name>
    <dbReference type="NCBI Taxonomy" id="983966"/>
    <lineage>
        <taxon>Eukaryota</taxon>
        <taxon>Fungi</taxon>
        <taxon>Dikarya</taxon>
        <taxon>Ascomycota</taxon>
        <taxon>Saccharomycotina</taxon>
        <taxon>Saccharomycetes</taxon>
        <taxon>Phaffomycetales</taxon>
        <taxon>Phaffomycetaceae</taxon>
        <taxon>Cyberlindnera</taxon>
    </lineage>
</organism>
<dbReference type="InterPro" id="IPR035952">
    <property type="entry name" value="Rhomboid-like_sf"/>
</dbReference>
<evidence type="ECO:0000256" key="7">
    <source>
        <dbReference type="RuleBase" id="RU363059"/>
    </source>
</evidence>
<dbReference type="GO" id="GO:0005789">
    <property type="term" value="C:endoplasmic reticulum membrane"/>
    <property type="evidence" value="ECO:0007669"/>
    <property type="project" value="UniProtKB-SubCell"/>
</dbReference>
<dbReference type="AlphaFoldDB" id="A0A1E4S6P4"/>
<sequence>MERMAFQWAANMPLVTRCWCIASIATAVMISVNLISFEDTLFSSRLVWKDKQVWRIPLSLAYVGDLDMNLFYSLLQLVTISGDLEGSLDNAFEYVWLIATTSLIQILVDTIRGKYSSLSSQILTTLLYFWAKRRPDAELRILIVVGIRASYYCLLSILTYFFLGDERHLLSIAIGHVVFYSYEIAPSVLGINPLAPPWTQVKPFLEARERWKKLRAIREHRE</sequence>
<accession>A0A1E4S6P4</accession>
<evidence type="ECO:0000313" key="9">
    <source>
        <dbReference type="Proteomes" id="UP000094389"/>
    </source>
</evidence>
<evidence type="ECO:0000256" key="4">
    <source>
        <dbReference type="ARBA" id="ARBA00022824"/>
    </source>
</evidence>
<dbReference type="PANTHER" id="PTHR11009">
    <property type="entry name" value="DER1-LIKE PROTEIN, DERLIN"/>
    <property type="match status" value="1"/>
</dbReference>
<dbReference type="EMBL" id="KV453926">
    <property type="protein sequence ID" value="ODV75140.1"/>
    <property type="molecule type" value="Genomic_DNA"/>
</dbReference>
<evidence type="ECO:0000256" key="1">
    <source>
        <dbReference type="ARBA" id="ARBA00004477"/>
    </source>
</evidence>
<comment type="similarity">
    <text evidence="2 7">Belongs to the derlin family.</text>
</comment>
<protein>
    <recommendedName>
        <fullName evidence="7">Derlin</fullName>
    </recommendedName>
</protein>
<gene>
    <name evidence="8" type="ORF">CYBJADRAFT_165894</name>
</gene>
<keyword evidence="6 7" id="KW-0472">Membrane</keyword>
<proteinExistence type="inferred from homology"/>
<evidence type="ECO:0000256" key="2">
    <source>
        <dbReference type="ARBA" id="ARBA00008917"/>
    </source>
</evidence>
<dbReference type="Proteomes" id="UP000094389">
    <property type="component" value="Unassembled WGS sequence"/>
</dbReference>
<dbReference type="STRING" id="983966.A0A1E4S6P4"/>
<evidence type="ECO:0000313" key="8">
    <source>
        <dbReference type="EMBL" id="ODV75140.1"/>
    </source>
</evidence>
<comment type="caution">
    <text evidence="7">Lacks conserved residue(s) required for the propagation of feature annotation.</text>
</comment>
<name>A0A1E4S6P4_CYBJN</name>
<comment type="function">
    <text evidence="7">May be involved in the degradation of misfolded endoplasmic reticulum (ER) luminal proteins.</text>
</comment>
<dbReference type="GO" id="GO:0006950">
    <property type="term" value="P:response to stress"/>
    <property type="evidence" value="ECO:0007669"/>
    <property type="project" value="UniProtKB-ARBA"/>
</dbReference>
<evidence type="ECO:0000256" key="5">
    <source>
        <dbReference type="ARBA" id="ARBA00022989"/>
    </source>
</evidence>
<dbReference type="Pfam" id="PF04511">
    <property type="entry name" value="DER1"/>
    <property type="match status" value="1"/>
</dbReference>
<dbReference type="OrthoDB" id="1716531at2759"/>
<feature type="transmembrane region" description="Helical" evidence="7">
    <location>
        <begin position="141"/>
        <end position="163"/>
    </location>
</feature>
<dbReference type="SUPFAM" id="SSF144091">
    <property type="entry name" value="Rhomboid-like"/>
    <property type="match status" value="1"/>
</dbReference>
<evidence type="ECO:0000256" key="3">
    <source>
        <dbReference type="ARBA" id="ARBA00022692"/>
    </source>
</evidence>
<dbReference type="GeneID" id="30988659"/>
<evidence type="ECO:0000256" key="6">
    <source>
        <dbReference type="ARBA" id="ARBA00023136"/>
    </source>
</evidence>
<keyword evidence="9" id="KW-1185">Reference proteome</keyword>
<feature type="transmembrane region" description="Helical" evidence="7">
    <location>
        <begin position="14"/>
        <end position="35"/>
    </location>
</feature>
<dbReference type="InterPro" id="IPR007599">
    <property type="entry name" value="DER1"/>
</dbReference>
<dbReference type="OMA" id="DFVFMFF"/>
<keyword evidence="4 7" id="KW-0256">Endoplasmic reticulum</keyword>
<reference evidence="8 9" key="1">
    <citation type="journal article" date="2016" name="Proc. Natl. Acad. Sci. U.S.A.">
        <title>Comparative genomics of biotechnologically important yeasts.</title>
        <authorList>
            <person name="Riley R."/>
            <person name="Haridas S."/>
            <person name="Wolfe K.H."/>
            <person name="Lopes M.R."/>
            <person name="Hittinger C.T."/>
            <person name="Goeker M."/>
            <person name="Salamov A.A."/>
            <person name="Wisecaver J.H."/>
            <person name="Long T.M."/>
            <person name="Calvey C.H."/>
            <person name="Aerts A.L."/>
            <person name="Barry K.W."/>
            <person name="Choi C."/>
            <person name="Clum A."/>
            <person name="Coughlan A.Y."/>
            <person name="Deshpande S."/>
            <person name="Douglass A.P."/>
            <person name="Hanson S.J."/>
            <person name="Klenk H.-P."/>
            <person name="LaButti K.M."/>
            <person name="Lapidus A."/>
            <person name="Lindquist E.A."/>
            <person name="Lipzen A.M."/>
            <person name="Meier-Kolthoff J.P."/>
            <person name="Ohm R.A."/>
            <person name="Otillar R.P."/>
            <person name="Pangilinan J.L."/>
            <person name="Peng Y."/>
            <person name="Rokas A."/>
            <person name="Rosa C.A."/>
            <person name="Scheuner C."/>
            <person name="Sibirny A.A."/>
            <person name="Slot J.C."/>
            <person name="Stielow J.B."/>
            <person name="Sun H."/>
            <person name="Kurtzman C.P."/>
            <person name="Blackwell M."/>
            <person name="Grigoriev I.V."/>
            <person name="Jeffries T.W."/>
        </authorList>
    </citation>
    <scope>NUCLEOTIDE SEQUENCE [LARGE SCALE GENOMIC DNA]</scope>
    <source>
        <strain evidence="9">ATCC 18201 / CBS 1600 / BCRC 20928 / JCM 3617 / NBRC 0987 / NRRL Y-1542</strain>
    </source>
</reference>
<comment type="subcellular location">
    <subcellularLocation>
        <location evidence="1 7">Endoplasmic reticulum membrane</location>
        <topology evidence="1 7">Multi-pass membrane protein</topology>
    </subcellularLocation>
</comment>
<keyword evidence="5 7" id="KW-1133">Transmembrane helix</keyword>
<keyword evidence="3 7" id="KW-0812">Transmembrane</keyword>
<dbReference type="RefSeq" id="XP_020072179.1">
    <property type="nucleotide sequence ID" value="XM_020214263.1"/>
</dbReference>